<keyword evidence="1" id="KW-1133">Transmembrane helix</keyword>
<feature type="transmembrane region" description="Helical" evidence="1">
    <location>
        <begin position="101"/>
        <end position="117"/>
    </location>
</feature>
<proteinExistence type="predicted"/>
<reference evidence="2" key="1">
    <citation type="submission" date="2022-02" db="EMBL/GenBank/DDBJ databases">
        <title>Polaribacter sp. MSW13, isolated from seawater.</title>
        <authorList>
            <person name="Kristyanto S."/>
            <person name="Jung J."/>
            <person name="Jeon C.O."/>
        </authorList>
    </citation>
    <scope>NUCLEOTIDE SEQUENCE</scope>
    <source>
        <strain evidence="2">MSW13</strain>
    </source>
</reference>
<organism evidence="2 3">
    <name type="scientific">Polaribacter marinus</name>
    <dbReference type="NCBI Taxonomy" id="2916838"/>
    <lineage>
        <taxon>Bacteria</taxon>
        <taxon>Pseudomonadati</taxon>
        <taxon>Bacteroidota</taxon>
        <taxon>Flavobacteriia</taxon>
        <taxon>Flavobacteriales</taxon>
        <taxon>Flavobacteriaceae</taxon>
    </lineage>
</organism>
<sequence>MKSKILILLLILFVSFSLNALIEPNVMKPLLEKLIFNSVSILVGLSIAVVGIFLSSINTVYLSIYRLTKSKKKKNSFSDNEISVIKSKLTELVDELKENSMFSLYTFLIVIVLFFIKEVDFPYLKWFIESDLFTKEFAFNLIILTGNFLIFWSIIDSMKVVFKISKAFELVKEK</sequence>
<keyword evidence="1" id="KW-0472">Membrane</keyword>
<dbReference type="AlphaFoldDB" id="A0A9X1VPS7"/>
<protein>
    <submittedName>
        <fullName evidence="2">Uncharacterized protein</fullName>
    </submittedName>
</protein>
<evidence type="ECO:0000313" key="3">
    <source>
        <dbReference type="Proteomes" id="UP001139369"/>
    </source>
</evidence>
<keyword evidence="3" id="KW-1185">Reference proteome</keyword>
<accession>A0A9X1VPS7</accession>
<gene>
    <name evidence="2" type="ORF">MC378_15315</name>
</gene>
<name>A0A9X1VPS7_9FLAO</name>
<feature type="transmembrane region" description="Helical" evidence="1">
    <location>
        <begin position="137"/>
        <end position="155"/>
    </location>
</feature>
<comment type="caution">
    <text evidence="2">The sequence shown here is derived from an EMBL/GenBank/DDBJ whole genome shotgun (WGS) entry which is preliminary data.</text>
</comment>
<feature type="transmembrane region" description="Helical" evidence="1">
    <location>
        <begin position="36"/>
        <end position="64"/>
    </location>
</feature>
<dbReference type="Proteomes" id="UP001139369">
    <property type="component" value="Unassembled WGS sequence"/>
</dbReference>
<dbReference type="RefSeq" id="WP_242179712.1">
    <property type="nucleotide sequence ID" value="NZ_JAKQYM010000046.1"/>
</dbReference>
<evidence type="ECO:0000256" key="1">
    <source>
        <dbReference type="SAM" id="Phobius"/>
    </source>
</evidence>
<dbReference type="EMBL" id="JAKQYM010000046">
    <property type="protein sequence ID" value="MCI2230544.1"/>
    <property type="molecule type" value="Genomic_DNA"/>
</dbReference>
<keyword evidence="1" id="KW-0812">Transmembrane</keyword>
<evidence type="ECO:0000313" key="2">
    <source>
        <dbReference type="EMBL" id="MCI2230544.1"/>
    </source>
</evidence>